<evidence type="ECO:0000313" key="2">
    <source>
        <dbReference type="EMBL" id="QJI03113.1"/>
    </source>
</evidence>
<reference evidence="2" key="1">
    <citation type="submission" date="2020-03" db="EMBL/GenBank/DDBJ databases">
        <title>The deep terrestrial virosphere.</title>
        <authorList>
            <person name="Holmfeldt K."/>
            <person name="Nilsson E."/>
            <person name="Simone D."/>
            <person name="Lopez-Fernandez M."/>
            <person name="Wu X."/>
            <person name="de Brujin I."/>
            <person name="Lundin D."/>
            <person name="Andersson A."/>
            <person name="Bertilsson S."/>
            <person name="Dopson M."/>
        </authorList>
    </citation>
    <scope>NUCLEOTIDE SEQUENCE</scope>
    <source>
        <strain evidence="2">TM448B04103</strain>
    </source>
</reference>
<organism evidence="2">
    <name type="scientific">viral metagenome</name>
    <dbReference type="NCBI Taxonomy" id="1070528"/>
    <lineage>
        <taxon>unclassified sequences</taxon>
        <taxon>metagenomes</taxon>
        <taxon>organismal metagenomes</taxon>
    </lineage>
</organism>
<protein>
    <submittedName>
        <fullName evidence="2">Uncharacterized protein</fullName>
    </submittedName>
</protein>
<feature type="coiled-coil region" evidence="1">
    <location>
        <begin position="111"/>
        <end position="138"/>
    </location>
</feature>
<accession>A0A6M3XZ31</accession>
<name>A0A6M3XZ31_9ZZZZ</name>
<proteinExistence type="predicted"/>
<dbReference type="AlphaFoldDB" id="A0A6M3XZ31"/>
<sequence>MIHDPDFMRRDGMVWWACTCGADGEAGSLGVAAFEWVGHVRRADAADEVSRIGVEQEALECSIGQETAQGAMVTRAIRNMVTEVARFDRAYGGVYDWAEDDFPGTTDPYDLDALLLEAQRVQRAARTVEQRIKEAFQQEVQLNGAVRVGGTVYGDKPAKHRVLQDPDGLAEFLGADWRRGLRVDMKNVRIEGVKALAASRGLDARAIEDSFFAWEGEDGRVLNPLPVDGKYTPKWAKALKEGERRR</sequence>
<evidence type="ECO:0000256" key="1">
    <source>
        <dbReference type="SAM" id="Coils"/>
    </source>
</evidence>
<dbReference type="EMBL" id="MT145059">
    <property type="protein sequence ID" value="QJI03113.1"/>
    <property type="molecule type" value="Genomic_DNA"/>
</dbReference>
<keyword evidence="1" id="KW-0175">Coiled coil</keyword>
<gene>
    <name evidence="2" type="ORF">TM448B04103_0006</name>
</gene>